<dbReference type="GO" id="GO:0043565">
    <property type="term" value="F:sequence-specific DNA binding"/>
    <property type="evidence" value="ECO:0007669"/>
    <property type="project" value="TreeGrafter"/>
</dbReference>
<dbReference type="PANTHER" id="PTHR31072">
    <property type="entry name" value="TRANSCRIPTION FACTOR TCP4-RELATED"/>
    <property type="match status" value="1"/>
</dbReference>
<sequence length="205" mass="21858">MGSIVFPRDYPSSEQKSPLNSAAATASVEPPPPTPHRQIALSRKSASAPSRDRHKKVNGRGRRIRIPALCAARIFQLTRELGLRSDGDTIEWLLLHAEPSIIAATGYGSMPADPVNTTVGALPRSSASASAPCPVQPLAPAQPAAGHVAFPIPPLDCRLDLSLPNGFDFSAGGTNGYRHMPFTALLLQPSATEEAEERQQREIRG</sequence>
<dbReference type="OrthoDB" id="1911901at2759"/>
<keyword evidence="2" id="KW-0805">Transcription regulation</keyword>
<proteinExistence type="predicted"/>
<keyword evidence="3" id="KW-0238">DNA-binding</keyword>
<dbReference type="PANTHER" id="PTHR31072:SF91">
    <property type="entry name" value="TRANSCRIPTION FACTOR TCP6"/>
    <property type="match status" value="1"/>
</dbReference>
<dbReference type="GeneID" id="115735125"/>
<accession>A0A8B8NIZ2</accession>
<evidence type="ECO:0000256" key="5">
    <source>
        <dbReference type="ARBA" id="ARBA00023242"/>
    </source>
</evidence>
<dbReference type="RefSeq" id="XP_030522083.1">
    <property type="nucleotide sequence ID" value="XM_030666223.2"/>
</dbReference>
<evidence type="ECO:0000256" key="6">
    <source>
        <dbReference type="SAM" id="MobiDB-lite"/>
    </source>
</evidence>
<keyword evidence="4" id="KW-0804">Transcription</keyword>
<evidence type="ECO:0000256" key="4">
    <source>
        <dbReference type="ARBA" id="ARBA00023163"/>
    </source>
</evidence>
<evidence type="ECO:0000259" key="7">
    <source>
        <dbReference type="PROSITE" id="PS51369"/>
    </source>
</evidence>
<feature type="compositionally biased region" description="Polar residues" evidence="6">
    <location>
        <begin position="12"/>
        <end position="24"/>
    </location>
</feature>
<evidence type="ECO:0000313" key="8">
    <source>
        <dbReference type="Proteomes" id="UP000827889"/>
    </source>
</evidence>
<evidence type="ECO:0000256" key="1">
    <source>
        <dbReference type="ARBA" id="ARBA00004123"/>
    </source>
</evidence>
<dbReference type="InterPro" id="IPR017887">
    <property type="entry name" value="TF_TCP_subgr"/>
</dbReference>
<dbReference type="GO" id="GO:0003700">
    <property type="term" value="F:DNA-binding transcription factor activity"/>
    <property type="evidence" value="ECO:0007669"/>
    <property type="project" value="InterPro"/>
</dbReference>
<evidence type="ECO:0000256" key="2">
    <source>
        <dbReference type="ARBA" id="ARBA00023015"/>
    </source>
</evidence>
<keyword evidence="8" id="KW-1185">Reference proteome</keyword>
<protein>
    <submittedName>
        <fullName evidence="9">Transcription factor TCP11</fullName>
    </submittedName>
</protein>
<gene>
    <name evidence="9" type="primary">LOC115735125</name>
</gene>
<dbReference type="Pfam" id="PF03634">
    <property type="entry name" value="TCP"/>
    <property type="match status" value="1"/>
</dbReference>
<feature type="region of interest" description="Disordered" evidence="6">
    <location>
        <begin position="1"/>
        <end position="60"/>
    </location>
</feature>
<name>A0A8B8NIZ2_9MYRT</name>
<organism evidence="8 9">
    <name type="scientific">Rhodamnia argentea</name>
    <dbReference type="NCBI Taxonomy" id="178133"/>
    <lineage>
        <taxon>Eukaryota</taxon>
        <taxon>Viridiplantae</taxon>
        <taxon>Streptophyta</taxon>
        <taxon>Embryophyta</taxon>
        <taxon>Tracheophyta</taxon>
        <taxon>Spermatophyta</taxon>
        <taxon>Magnoliopsida</taxon>
        <taxon>eudicotyledons</taxon>
        <taxon>Gunneridae</taxon>
        <taxon>Pentapetalae</taxon>
        <taxon>rosids</taxon>
        <taxon>malvids</taxon>
        <taxon>Myrtales</taxon>
        <taxon>Myrtaceae</taxon>
        <taxon>Myrtoideae</taxon>
        <taxon>Myrteae</taxon>
        <taxon>Australasian group</taxon>
        <taxon>Rhodamnia</taxon>
    </lineage>
</organism>
<dbReference type="KEGG" id="rarg:115735125"/>
<reference evidence="9" key="1">
    <citation type="submission" date="2025-08" db="UniProtKB">
        <authorList>
            <consortium name="RefSeq"/>
        </authorList>
    </citation>
    <scope>IDENTIFICATION</scope>
    <source>
        <tissue evidence="9">Leaf</tissue>
    </source>
</reference>
<evidence type="ECO:0000313" key="9">
    <source>
        <dbReference type="RefSeq" id="XP_030522083.1"/>
    </source>
</evidence>
<keyword evidence="5" id="KW-0539">Nucleus</keyword>
<dbReference type="GO" id="GO:0005634">
    <property type="term" value="C:nucleus"/>
    <property type="evidence" value="ECO:0007669"/>
    <property type="project" value="UniProtKB-SubCell"/>
</dbReference>
<comment type="subcellular location">
    <subcellularLocation>
        <location evidence="1">Nucleus</location>
    </subcellularLocation>
</comment>
<dbReference type="AlphaFoldDB" id="A0A8B8NIZ2"/>
<evidence type="ECO:0000256" key="3">
    <source>
        <dbReference type="ARBA" id="ARBA00023125"/>
    </source>
</evidence>
<dbReference type="PROSITE" id="PS51369">
    <property type="entry name" value="TCP"/>
    <property type="match status" value="1"/>
</dbReference>
<dbReference type="InterPro" id="IPR005333">
    <property type="entry name" value="Transcription_factor_TCP"/>
</dbReference>
<dbReference type="Proteomes" id="UP000827889">
    <property type="component" value="Chromosome 10"/>
</dbReference>
<feature type="domain" description="TCP" evidence="7">
    <location>
        <begin position="50"/>
        <end position="104"/>
    </location>
</feature>